<accession>A0A074S1S0</accession>
<comment type="caution">
    <text evidence="2">The sequence shown here is derived from an EMBL/GenBank/DDBJ whole genome shotgun (WGS) entry which is preliminary data.</text>
</comment>
<dbReference type="HOGENOM" id="CLU_025641_1_0_1"/>
<reference evidence="2 3" key="1">
    <citation type="submission" date="2013-12" db="EMBL/GenBank/DDBJ databases">
        <authorList>
            <person name="Cubeta M."/>
            <person name="Pakala S."/>
            <person name="Fedorova N."/>
            <person name="Thomas E."/>
            <person name="Dean R."/>
            <person name="Jabaji S."/>
            <person name="Neate S."/>
            <person name="Toda T."/>
            <person name="Tavantzis S."/>
            <person name="Vilgalys R."/>
            <person name="Bharathan N."/>
            <person name="Pakala S."/>
            <person name="Losada L.S."/>
            <person name="Zafar N."/>
            <person name="Nierman W."/>
        </authorList>
    </citation>
    <scope>NUCLEOTIDE SEQUENCE [LARGE SCALE GENOMIC DNA]</scope>
    <source>
        <strain evidence="2 3">123E</strain>
    </source>
</reference>
<sequence length="526" mass="59187">MLERLDTASRTLEAALEEYSQTCQTIHDLYVDKHPINTIPHDLATHLAEHLHRIQSLREKLQSTENSVRHSMNTSSSLVPIHAFPLEILVRIFKLVQGGNCIGYCLGRPPKSSALMSTCSHWRQVMINSPTLWTHIDLPIQFGDSMSSQISHAEVYAKRAAQMPLHVHIVERIEGSPKEHSTASASLVPFITSIAPRVQSFTLELRVPLAHRRVLRELFNNCTPGILTTLAANLRIDQTFHLDTKATPKTQMKTLLMDIPKERLEKVYSGMKILRLSHLYPHWTSSAYQGLVELRLQGVLPGEFTESQLVGALRQSPGLRILECPTRPASALNKDVQIEPIPLIDLEVVNLGYNTGLVIEEIIRWLAPGSKPLRLLIMDTGSVGPSLAAFFARSNVTHVCALEYNLGNALHLANYLPCLQSIVLAFWPTASRKSREQSEYGVLDKATSALETIYIFDHHFTGLKALQDVVSLESLRRVIFYRCNIWDMEEFLSGLPTLNPRVSFQVIPDDEPDPVGTWEVFPPRFQ</sequence>
<dbReference type="AlphaFoldDB" id="A0A074S1S0"/>
<keyword evidence="3" id="KW-1185">Reference proteome</keyword>
<dbReference type="OrthoDB" id="3266451at2759"/>
<organism evidence="2 3">
    <name type="scientific">Rhizoctonia solani 123E</name>
    <dbReference type="NCBI Taxonomy" id="1423351"/>
    <lineage>
        <taxon>Eukaryota</taxon>
        <taxon>Fungi</taxon>
        <taxon>Dikarya</taxon>
        <taxon>Basidiomycota</taxon>
        <taxon>Agaricomycotina</taxon>
        <taxon>Agaricomycetes</taxon>
        <taxon>Cantharellales</taxon>
        <taxon>Ceratobasidiaceae</taxon>
        <taxon>Rhizoctonia</taxon>
    </lineage>
</organism>
<name>A0A074S1S0_9AGAM</name>
<dbReference type="EMBL" id="AZST01000217">
    <property type="protein sequence ID" value="KEP50833.1"/>
    <property type="molecule type" value="Genomic_DNA"/>
</dbReference>
<gene>
    <name evidence="2" type="ORF">V565_072600</name>
</gene>
<evidence type="ECO:0000313" key="2">
    <source>
        <dbReference type="EMBL" id="KEP50833.1"/>
    </source>
</evidence>
<dbReference type="STRING" id="1423351.A0A074S1S0"/>
<dbReference type="Gene3D" id="1.20.1280.50">
    <property type="match status" value="1"/>
</dbReference>
<evidence type="ECO:0000313" key="3">
    <source>
        <dbReference type="Proteomes" id="UP000027456"/>
    </source>
</evidence>
<dbReference type="Proteomes" id="UP000027456">
    <property type="component" value="Unassembled WGS sequence"/>
</dbReference>
<protein>
    <submittedName>
        <fullName evidence="2">Putative F-box-like domain protein</fullName>
    </submittedName>
</protein>
<proteinExistence type="predicted"/>
<evidence type="ECO:0000256" key="1">
    <source>
        <dbReference type="SAM" id="Coils"/>
    </source>
</evidence>
<keyword evidence="1" id="KW-0175">Coiled coil</keyword>
<feature type="coiled-coil region" evidence="1">
    <location>
        <begin position="47"/>
        <end position="74"/>
    </location>
</feature>